<dbReference type="InterPro" id="IPR012349">
    <property type="entry name" value="Split_barrel_FMN-bd"/>
</dbReference>
<dbReference type="SUPFAM" id="SSF50475">
    <property type="entry name" value="FMN-binding split barrel"/>
    <property type="match status" value="1"/>
</dbReference>
<feature type="domain" description="Pyridoxamine 5'-phosphate oxidase N-terminal" evidence="2">
    <location>
        <begin position="11"/>
        <end position="116"/>
    </location>
</feature>
<accession>A0A382U9Q1</accession>
<dbReference type="PANTHER" id="PTHR35176:SF6">
    <property type="entry name" value="HEME OXYGENASE HI_0854-RELATED"/>
    <property type="match status" value="1"/>
</dbReference>
<name>A0A382U9Q1_9ZZZZ</name>
<protein>
    <recommendedName>
        <fullName evidence="2">Pyridoxamine 5'-phosphate oxidase N-terminal domain-containing protein</fullName>
    </recommendedName>
</protein>
<organism evidence="3">
    <name type="scientific">marine metagenome</name>
    <dbReference type="NCBI Taxonomy" id="408172"/>
    <lineage>
        <taxon>unclassified sequences</taxon>
        <taxon>metagenomes</taxon>
        <taxon>ecological metagenomes</taxon>
    </lineage>
</organism>
<gene>
    <name evidence="3" type="ORF">METZ01_LOCUS383626</name>
</gene>
<sequence length="156" mass="18163">MSRRNQIRLSEEEITEYLRSSRTMILVSNGKDGYPHPMPMWFAIDDDNCIYMTTFRKSQKINNLRKDPRAALLVESGDAYQELKSLLIYTDVEFIEDVETTRDILVQISSQRGEIQEGASEEIHRGMLKTAEKRIGMKFTPRKIVSWDHSKLGDVY</sequence>
<proteinExistence type="predicted"/>
<evidence type="ECO:0000313" key="3">
    <source>
        <dbReference type="EMBL" id="SVD30772.1"/>
    </source>
</evidence>
<evidence type="ECO:0000256" key="1">
    <source>
        <dbReference type="ARBA" id="ARBA00023002"/>
    </source>
</evidence>
<dbReference type="GO" id="GO:0016627">
    <property type="term" value="F:oxidoreductase activity, acting on the CH-CH group of donors"/>
    <property type="evidence" value="ECO:0007669"/>
    <property type="project" value="TreeGrafter"/>
</dbReference>
<dbReference type="Gene3D" id="2.30.110.10">
    <property type="entry name" value="Electron Transport, Fmn-binding Protein, Chain A"/>
    <property type="match status" value="1"/>
</dbReference>
<dbReference type="AlphaFoldDB" id="A0A382U9Q1"/>
<dbReference type="GO" id="GO:0070967">
    <property type="term" value="F:coenzyme F420 binding"/>
    <property type="evidence" value="ECO:0007669"/>
    <property type="project" value="TreeGrafter"/>
</dbReference>
<dbReference type="Pfam" id="PF01243">
    <property type="entry name" value="PNPOx_N"/>
    <property type="match status" value="1"/>
</dbReference>
<dbReference type="PANTHER" id="PTHR35176">
    <property type="entry name" value="HEME OXYGENASE HI_0854-RELATED"/>
    <property type="match status" value="1"/>
</dbReference>
<dbReference type="InterPro" id="IPR011576">
    <property type="entry name" value="Pyridox_Oxase_N"/>
</dbReference>
<reference evidence="3" key="1">
    <citation type="submission" date="2018-05" db="EMBL/GenBank/DDBJ databases">
        <authorList>
            <person name="Lanie J.A."/>
            <person name="Ng W.-L."/>
            <person name="Kazmierczak K.M."/>
            <person name="Andrzejewski T.M."/>
            <person name="Davidsen T.M."/>
            <person name="Wayne K.J."/>
            <person name="Tettelin H."/>
            <person name="Glass J.I."/>
            <person name="Rusch D."/>
            <person name="Podicherti R."/>
            <person name="Tsui H.-C.T."/>
            <person name="Winkler M.E."/>
        </authorList>
    </citation>
    <scope>NUCLEOTIDE SEQUENCE</scope>
</reference>
<keyword evidence="1" id="KW-0560">Oxidoreductase</keyword>
<dbReference type="EMBL" id="UINC01142441">
    <property type="protein sequence ID" value="SVD30772.1"/>
    <property type="molecule type" value="Genomic_DNA"/>
</dbReference>
<dbReference type="InterPro" id="IPR052019">
    <property type="entry name" value="F420H2_bilvrd_red/Heme_oxyg"/>
</dbReference>
<dbReference type="GO" id="GO:0005829">
    <property type="term" value="C:cytosol"/>
    <property type="evidence" value="ECO:0007669"/>
    <property type="project" value="TreeGrafter"/>
</dbReference>
<evidence type="ECO:0000259" key="2">
    <source>
        <dbReference type="Pfam" id="PF01243"/>
    </source>
</evidence>